<evidence type="ECO:0000313" key="3">
    <source>
        <dbReference type="Proteomes" id="UP000694407"/>
    </source>
</evidence>
<protein>
    <submittedName>
        <fullName evidence="2">Uncharacterized protein</fullName>
    </submittedName>
</protein>
<feature type="region of interest" description="Disordered" evidence="1">
    <location>
        <begin position="101"/>
        <end position="143"/>
    </location>
</feature>
<evidence type="ECO:0000313" key="2">
    <source>
        <dbReference type="Ensembl" id="ENSMMMP00000025299.1"/>
    </source>
</evidence>
<reference evidence="2" key="2">
    <citation type="submission" date="2025-09" db="UniProtKB">
        <authorList>
            <consortium name="Ensembl"/>
        </authorList>
    </citation>
    <scope>IDENTIFICATION</scope>
</reference>
<feature type="compositionally biased region" description="Polar residues" evidence="1">
    <location>
        <begin position="123"/>
        <end position="133"/>
    </location>
</feature>
<dbReference type="AlphaFoldDB" id="A0A8C6A8K1"/>
<proteinExistence type="predicted"/>
<dbReference type="Ensembl" id="ENSMMMT00000028633.1">
    <property type="protein sequence ID" value="ENSMMMP00000025299.1"/>
    <property type="gene ID" value="ENSMMMG00000022148.1"/>
</dbReference>
<sequence>IYIYMLRIEPSQAGVLTGAFPLQTIPGGASPLAGAMVKRSEGWPAPSSTPAPAPRASSRKSLGSMPSGTRGKDASIHVPPTPVHPTCTKFCFMVGTENTEKRKMPSFSSSSSGSSRIPAQMRQDWTATSSTLGHHSRKAVHTH</sequence>
<reference evidence="2" key="1">
    <citation type="submission" date="2025-08" db="UniProtKB">
        <authorList>
            <consortium name="Ensembl"/>
        </authorList>
    </citation>
    <scope>IDENTIFICATION</scope>
</reference>
<feature type="compositionally biased region" description="Basic residues" evidence="1">
    <location>
        <begin position="134"/>
        <end position="143"/>
    </location>
</feature>
<dbReference type="Proteomes" id="UP000694407">
    <property type="component" value="Unplaced"/>
</dbReference>
<feature type="region of interest" description="Disordered" evidence="1">
    <location>
        <begin position="37"/>
        <end position="86"/>
    </location>
</feature>
<accession>A0A8C6A8K1</accession>
<organism evidence="2 3">
    <name type="scientific">Marmota marmota marmota</name>
    <name type="common">Alpine marmot</name>
    <dbReference type="NCBI Taxonomy" id="9994"/>
    <lineage>
        <taxon>Eukaryota</taxon>
        <taxon>Metazoa</taxon>
        <taxon>Chordata</taxon>
        <taxon>Craniata</taxon>
        <taxon>Vertebrata</taxon>
        <taxon>Euteleostomi</taxon>
        <taxon>Mammalia</taxon>
        <taxon>Eutheria</taxon>
        <taxon>Euarchontoglires</taxon>
        <taxon>Glires</taxon>
        <taxon>Rodentia</taxon>
        <taxon>Sciuromorpha</taxon>
        <taxon>Sciuridae</taxon>
        <taxon>Xerinae</taxon>
        <taxon>Marmotini</taxon>
        <taxon>Marmota</taxon>
    </lineage>
</organism>
<evidence type="ECO:0000256" key="1">
    <source>
        <dbReference type="SAM" id="MobiDB-lite"/>
    </source>
</evidence>
<keyword evidence="3" id="KW-1185">Reference proteome</keyword>
<feature type="compositionally biased region" description="Low complexity" evidence="1">
    <location>
        <begin position="106"/>
        <end position="115"/>
    </location>
</feature>
<name>A0A8C6A8K1_MARMA</name>